<accession>A0A4R5ARI9</accession>
<organism evidence="1 2">
    <name type="scientific">Actinomadura rubrisoli</name>
    <dbReference type="NCBI Taxonomy" id="2530368"/>
    <lineage>
        <taxon>Bacteria</taxon>
        <taxon>Bacillati</taxon>
        <taxon>Actinomycetota</taxon>
        <taxon>Actinomycetes</taxon>
        <taxon>Streptosporangiales</taxon>
        <taxon>Thermomonosporaceae</taxon>
        <taxon>Actinomadura</taxon>
    </lineage>
</organism>
<gene>
    <name evidence="1" type="ORF">E1298_32080</name>
</gene>
<sequence>MGAGDYRAPLDGVTRYTSWEKVPGDWHTRTQLGRMDPPRKPAPGAVPRGQVLYHGNSYAPLYALDDTVAKRPVSDAQRAALDQARELRRVCRLCGGCDLDEYGDPVPLGRGRVCTRCWVVQGAYREHLEARDAARRLHERMAAGTAVVLAVDAASVRDVADLTRIHRVVMVGRGLHVDVPVAAPGDGAPAAGALAPVEAFAEITRRLQDSPDIWPDGLAIICWADADRVRRRLTNLLREAAPATAPPVWLADSSWYELCAYYVHWFAEPDAAIVGYRPDWRASPTGMHGAAGQRARAAEAALEAIVTDHPGAVSPRAPWVTHPAALADTDTQEAP</sequence>
<protein>
    <submittedName>
        <fullName evidence="1">Uncharacterized protein</fullName>
    </submittedName>
</protein>
<dbReference type="OrthoDB" id="3461076at2"/>
<dbReference type="RefSeq" id="WP_131899953.1">
    <property type="nucleotide sequence ID" value="NZ_SMKU01000230.1"/>
</dbReference>
<comment type="caution">
    <text evidence="1">The sequence shown here is derived from an EMBL/GenBank/DDBJ whole genome shotgun (WGS) entry which is preliminary data.</text>
</comment>
<keyword evidence="2" id="KW-1185">Reference proteome</keyword>
<evidence type="ECO:0000313" key="2">
    <source>
        <dbReference type="Proteomes" id="UP000294513"/>
    </source>
</evidence>
<name>A0A4R5ARI9_9ACTN</name>
<proteinExistence type="predicted"/>
<dbReference type="EMBL" id="SMKU01000230">
    <property type="protein sequence ID" value="TDD74835.1"/>
    <property type="molecule type" value="Genomic_DNA"/>
</dbReference>
<dbReference type="AlphaFoldDB" id="A0A4R5ARI9"/>
<reference evidence="1 2" key="1">
    <citation type="submission" date="2019-03" db="EMBL/GenBank/DDBJ databases">
        <title>Draft genome sequences of novel Actinobacteria.</title>
        <authorList>
            <person name="Sahin N."/>
            <person name="Ay H."/>
            <person name="Saygin H."/>
        </authorList>
    </citation>
    <scope>NUCLEOTIDE SEQUENCE [LARGE SCALE GENOMIC DNA]</scope>
    <source>
        <strain evidence="1 2">H3C3</strain>
    </source>
</reference>
<evidence type="ECO:0000313" key="1">
    <source>
        <dbReference type="EMBL" id="TDD74835.1"/>
    </source>
</evidence>
<dbReference type="Proteomes" id="UP000294513">
    <property type="component" value="Unassembled WGS sequence"/>
</dbReference>